<dbReference type="AlphaFoldDB" id="A0AAN9AHC1"/>
<accession>A0AAN9AHC1</accession>
<organism evidence="4 5">
    <name type="scientific">Halocaridina rubra</name>
    <name type="common">Hawaiian red shrimp</name>
    <dbReference type="NCBI Taxonomy" id="373956"/>
    <lineage>
        <taxon>Eukaryota</taxon>
        <taxon>Metazoa</taxon>
        <taxon>Ecdysozoa</taxon>
        <taxon>Arthropoda</taxon>
        <taxon>Crustacea</taxon>
        <taxon>Multicrustacea</taxon>
        <taxon>Malacostraca</taxon>
        <taxon>Eumalacostraca</taxon>
        <taxon>Eucarida</taxon>
        <taxon>Decapoda</taxon>
        <taxon>Pleocyemata</taxon>
        <taxon>Caridea</taxon>
        <taxon>Atyoidea</taxon>
        <taxon>Atyidae</taxon>
        <taxon>Halocaridina</taxon>
    </lineage>
</organism>
<gene>
    <name evidence="4" type="ORF">SK128_013298</name>
</gene>
<dbReference type="GO" id="GO:0032006">
    <property type="term" value="P:regulation of TOR signaling"/>
    <property type="evidence" value="ECO:0007669"/>
    <property type="project" value="TreeGrafter"/>
</dbReference>
<comment type="caution">
    <text evidence="4">The sequence shown here is derived from an EMBL/GenBank/DDBJ whole genome shotgun (WGS) entry which is preliminary data.</text>
</comment>
<evidence type="ECO:0000313" key="4">
    <source>
        <dbReference type="EMBL" id="KAK7086923.1"/>
    </source>
</evidence>
<dbReference type="Pfam" id="PF07809">
    <property type="entry name" value="RTP801_C"/>
    <property type="match status" value="1"/>
</dbReference>
<dbReference type="GO" id="GO:0009968">
    <property type="term" value="P:negative regulation of signal transduction"/>
    <property type="evidence" value="ECO:0007669"/>
    <property type="project" value="InterPro"/>
</dbReference>
<dbReference type="GO" id="GO:0006915">
    <property type="term" value="P:apoptotic process"/>
    <property type="evidence" value="ECO:0007669"/>
    <property type="project" value="TreeGrafter"/>
</dbReference>
<dbReference type="InterPro" id="IPR012918">
    <property type="entry name" value="RTP801-like"/>
</dbReference>
<dbReference type="EMBL" id="JAXCGZ010000045">
    <property type="protein sequence ID" value="KAK7086923.1"/>
    <property type="molecule type" value="Genomic_DNA"/>
</dbReference>
<dbReference type="Gene3D" id="3.90.470.40">
    <property type="entry name" value="RTP801-like"/>
    <property type="match status" value="1"/>
</dbReference>
<dbReference type="InterPro" id="IPR038281">
    <property type="entry name" value="RTP801-like_C_sf"/>
</dbReference>
<reference evidence="4 5" key="1">
    <citation type="submission" date="2023-11" db="EMBL/GenBank/DDBJ databases">
        <title>Halocaridina rubra genome assembly.</title>
        <authorList>
            <person name="Smith C."/>
        </authorList>
    </citation>
    <scope>NUCLEOTIDE SEQUENCE [LARGE SCALE GENOMIC DNA]</scope>
    <source>
        <strain evidence="4">EP-1</strain>
        <tissue evidence="4">Whole</tissue>
    </source>
</reference>
<sequence length="138" mass="15197">MPPIVHGSSLSLDPIIEEEDVESREALLINKKLKSVLHRGVERYLSYESVVLPKNTLKSASSDIVNLSVDQPGGLRGAVVDLHLDDNGCLKRLAQIVADPRHPVKTVIKLTLHKVLQPSDPNTLHLHSGYAIERCCKP</sequence>
<evidence type="ECO:0000256" key="3">
    <source>
        <dbReference type="ARBA" id="ARBA00022490"/>
    </source>
</evidence>
<dbReference type="Proteomes" id="UP001381693">
    <property type="component" value="Unassembled WGS sequence"/>
</dbReference>
<proteinExistence type="inferred from homology"/>
<keyword evidence="3" id="KW-0963">Cytoplasm</keyword>
<evidence type="ECO:0000256" key="2">
    <source>
        <dbReference type="ARBA" id="ARBA00010670"/>
    </source>
</evidence>
<evidence type="ECO:0000313" key="5">
    <source>
        <dbReference type="Proteomes" id="UP001381693"/>
    </source>
</evidence>
<comment type="subcellular location">
    <subcellularLocation>
        <location evidence="1">Cytoplasm</location>
    </subcellularLocation>
</comment>
<name>A0AAN9AHC1_HALRR</name>
<protein>
    <submittedName>
        <fullName evidence="4">Uncharacterized protein</fullName>
    </submittedName>
</protein>
<comment type="similarity">
    <text evidence="2">Belongs to the DDIT4 family.</text>
</comment>
<evidence type="ECO:0000256" key="1">
    <source>
        <dbReference type="ARBA" id="ARBA00004496"/>
    </source>
</evidence>
<dbReference type="GO" id="GO:0005737">
    <property type="term" value="C:cytoplasm"/>
    <property type="evidence" value="ECO:0007669"/>
    <property type="project" value="UniProtKB-SubCell"/>
</dbReference>
<keyword evidence="5" id="KW-1185">Reference proteome</keyword>
<dbReference type="PANTHER" id="PTHR12478:SF16">
    <property type="entry name" value="PROTEIN CHARYBDE-RELATED"/>
    <property type="match status" value="1"/>
</dbReference>
<dbReference type="PANTHER" id="PTHR12478">
    <property type="entry name" value="DNA-DAMAGE-INDUCIBLE TRANSCRIPT 4 PROTEIN DDIT4"/>
    <property type="match status" value="1"/>
</dbReference>